<feature type="domain" description="HTH merR-type" evidence="2">
    <location>
        <begin position="19"/>
        <end position="86"/>
    </location>
</feature>
<dbReference type="InterPro" id="IPR047057">
    <property type="entry name" value="MerR_fam"/>
</dbReference>
<dbReference type="PROSITE" id="PS50937">
    <property type="entry name" value="HTH_MERR_2"/>
    <property type="match status" value="1"/>
</dbReference>
<sequence>MSNWPLREETFLEEKRYKRIGEVSRITGLAPSVLRFWEREFPQLKPLKKGGQRLYSPQDIELIMKIKHLVYEKGFTLEGARKELFLLPRKRAVSLEIIHGLESIKDELQKIRELLEGEP</sequence>
<dbReference type="InterPro" id="IPR009061">
    <property type="entry name" value="DNA-bd_dom_put_sf"/>
</dbReference>
<dbReference type="SMART" id="SM00422">
    <property type="entry name" value="HTH_MERR"/>
    <property type="match status" value="1"/>
</dbReference>
<evidence type="ECO:0000256" key="1">
    <source>
        <dbReference type="ARBA" id="ARBA00023125"/>
    </source>
</evidence>
<accession>A0A7C0Y887</accession>
<dbReference type="PANTHER" id="PTHR30204">
    <property type="entry name" value="REDOX-CYCLING DRUG-SENSING TRANSCRIPTIONAL ACTIVATOR SOXR"/>
    <property type="match status" value="1"/>
</dbReference>
<dbReference type="AlphaFoldDB" id="A0A7C0Y887"/>
<dbReference type="PANTHER" id="PTHR30204:SF15">
    <property type="entry name" value="BLL5018 PROTEIN"/>
    <property type="match status" value="1"/>
</dbReference>
<dbReference type="Proteomes" id="UP000885690">
    <property type="component" value="Unassembled WGS sequence"/>
</dbReference>
<protein>
    <submittedName>
        <fullName evidence="3">MerR family transcriptional regulator</fullName>
    </submittedName>
</protein>
<dbReference type="EMBL" id="DQWS01000116">
    <property type="protein sequence ID" value="HDD53029.1"/>
    <property type="molecule type" value="Genomic_DNA"/>
</dbReference>
<keyword evidence="1" id="KW-0238">DNA-binding</keyword>
<proteinExistence type="predicted"/>
<dbReference type="InterPro" id="IPR000551">
    <property type="entry name" value="MerR-type_HTH_dom"/>
</dbReference>
<dbReference type="GO" id="GO:0003700">
    <property type="term" value="F:DNA-binding transcription factor activity"/>
    <property type="evidence" value="ECO:0007669"/>
    <property type="project" value="InterPro"/>
</dbReference>
<name>A0A7C0Y887_9BACT</name>
<organism evidence="3">
    <name type="scientific">Thermosulfidibacter takaii</name>
    <dbReference type="NCBI Taxonomy" id="412593"/>
    <lineage>
        <taxon>Bacteria</taxon>
        <taxon>Pseudomonadati</taxon>
        <taxon>Thermosulfidibacterota</taxon>
        <taxon>Thermosulfidibacteria</taxon>
        <taxon>Thermosulfidibacterales</taxon>
        <taxon>Thermosulfidibacteraceae</taxon>
    </lineage>
</organism>
<dbReference type="Gene3D" id="1.10.1660.10">
    <property type="match status" value="1"/>
</dbReference>
<dbReference type="SUPFAM" id="SSF46955">
    <property type="entry name" value="Putative DNA-binding domain"/>
    <property type="match status" value="1"/>
</dbReference>
<reference evidence="3" key="1">
    <citation type="journal article" date="2020" name="mSystems">
        <title>Genome- and Community-Level Interaction Insights into Carbon Utilization and Element Cycling Functions of Hydrothermarchaeota in Hydrothermal Sediment.</title>
        <authorList>
            <person name="Zhou Z."/>
            <person name="Liu Y."/>
            <person name="Xu W."/>
            <person name="Pan J."/>
            <person name="Luo Z.H."/>
            <person name="Li M."/>
        </authorList>
    </citation>
    <scope>NUCLEOTIDE SEQUENCE [LARGE SCALE GENOMIC DNA]</scope>
    <source>
        <strain evidence="3">HyVt-115</strain>
    </source>
</reference>
<gene>
    <name evidence="3" type="ORF">ENF32_03045</name>
</gene>
<dbReference type="Pfam" id="PF13411">
    <property type="entry name" value="MerR_1"/>
    <property type="match status" value="1"/>
</dbReference>
<dbReference type="GO" id="GO:0003677">
    <property type="term" value="F:DNA binding"/>
    <property type="evidence" value="ECO:0007669"/>
    <property type="project" value="UniProtKB-KW"/>
</dbReference>
<dbReference type="CDD" id="cd04765">
    <property type="entry name" value="HTH_MlrA-like_sg2"/>
    <property type="match status" value="1"/>
</dbReference>
<evidence type="ECO:0000259" key="2">
    <source>
        <dbReference type="PROSITE" id="PS50937"/>
    </source>
</evidence>
<evidence type="ECO:0000313" key="3">
    <source>
        <dbReference type="EMBL" id="HDD53029.1"/>
    </source>
</evidence>
<comment type="caution">
    <text evidence="3">The sequence shown here is derived from an EMBL/GenBank/DDBJ whole genome shotgun (WGS) entry which is preliminary data.</text>
</comment>